<proteinExistence type="predicted"/>
<gene>
    <name evidence="2" type="ORF">NPIL_403911</name>
</gene>
<evidence type="ECO:0008006" key="4">
    <source>
        <dbReference type="Google" id="ProtNLM"/>
    </source>
</evidence>
<feature type="signal peptide" evidence="1">
    <location>
        <begin position="1"/>
        <end position="28"/>
    </location>
</feature>
<evidence type="ECO:0000313" key="3">
    <source>
        <dbReference type="Proteomes" id="UP000887013"/>
    </source>
</evidence>
<protein>
    <recommendedName>
        <fullName evidence="4">Secreted protein</fullName>
    </recommendedName>
</protein>
<comment type="caution">
    <text evidence="2">The sequence shown here is derived from an EMBL/GenBank/DDBJ whole genome shotgun (WGS) entry which is preliminary data.</text>
</comment>
<feature type="chain" id="PRO_5036478846" description="Secreted protein" evidence="1">
    <location>
        <begin position="29"/>
        <end position="79"/>
    </location>
</feature>
<name>A0A8X6ID58_NEPPI</name>
<keyword evidence="1" id="KW-0732">Signal</keyword>
<dbReference type="AlphaFoldDB" id="A0A8X6ID58"/>
<evidence type="ECO:0000313" key="2">
    <source>
        <dbReference type="EMBL" id="GFS40302.1"/>
    </source>
</evidence>
<dbReference type="EMBL" id="BMAW01043621">
    <property type="protein sequence ID" value="GFS40302.1"/>
    <property type="molecule type" value="Genomic_DNA"/>
</dbReference>
<organism evidence="2 3">
    <name type="scientific">Nephila pilipes</name>
    <name type="common">Giant wood spider</name>
    <name type="synonym">Nephila maculata</name>
    <dbReference type="NCBI Taxonomy" id="299642"/>
    <lineage>
        <taxon>Eukaryota</taxon>
        <taxon>Metazoa</taxon>
        <taxon>Ecdysozoa</taxon>
        <taxon>Arthropoda</taxon>
        <taxon>Chelicerata</taxon>
        <taxon>Arachnida</taxon>
        <taxon>Araneae</taxon>
        <taxon>Araneomorphae</taxon>
        <taxon>Entelegynae</taxon>
        <taxon>Araneoidea</taxon>
        <taxon>Nephilidae</taxon>
        <taxon>Nephila</taxon>
    </lineage>
</organism>
<keyword evidence="3" id="KW-1185">Reference proteome</keyword>
<evidence type="ECO:0000256" key="1">
    <source>
        <dbReference type="SAM" id="SignalP"/>
    </source>
</evidence>
<reference evidence="2" key="1">
    <citation type="submission" date="2020-08" db="EMBL/GenBank/DDBJ databases">
        <title>Multicomponent nature underlies the extraordinary mechanical properties of spider dragline silk.</title>
        <authorList>
            <person name="Kono N."/>
            <person name="Nakamura H."/>
            <person name="Mori M."/>
            <person name="Yoshida Y."/>
            <person name="Ohtoshi R."/>
            <person name="Malay A.D."/>
            <person name="Moran D.A.P."/>
            <person name="Tomita M."/>
            <person name="Numata K."/>
            <person name="Arakawa K."/>
        </authorList>
    </citation>
    <scope>NUCLEOTIDE SEQUENCE</scope>
</reference>
<accession>A0A8X6ID58</accession>
<sequence>MTRNRKISAIAFHNLYCLFFFAISHARALMDSTKLTPSERSFFFVRPHSGKANHQRHATSAGRCQVTIKASRLGRQKSD</sequence>
<dbReference type="Proteomes" id="UP000887013">
    <property type="component" value="Unassembled WGS sequence"/>
</dbReference>